<dbReference type="EMBL" id="FNBW01000024">
    <property type="protein sequence ID" value="SDG57017.1"/>
    <property type="molecule type" value="Genomic_DNA"/>
</dbReference>
<keyword evidence="4" id="KW-0560">Oxidoreductase</keyword>
<dbReference type="InterPro" id="IPR012336">
    <property type="entry name" value="Thioredoxin-like_fold"/>
</dbReference>
<evidence type="ECO:0000256" key="1">
    <source>
        <dbReference type="ARBA" id="ARBA00003565"/>
    </source>
</evidence>
<sequence length="219" mass="23512">MNRRFLILSVAAVAVAVFAAAAWFTTRPASVAATATVPPEQSEALLRSYSPILGPEDAPVTIVEFFDPACEACRAFYPVVKEIMEEHGDAVRVVIRYTPFHGEASEEAIRVLEAARLQDVYEPVMEALLREQPRWASHGGVAPGIILEIAATAGLNPEAARTQMLAPDVVAILNQDRADVKTMGVRGTPTFFVNGRLLDPFGKAELRALVAEEVAAGGS</sequence>
<keyword evidence="6" id="KW-0676">Redox-active center</keyword>
<feature type="chain" id="PRO_5034730575" evidence="7">
    <location>
        <begin position="22"/>
        <end position="219"/>
    </location>
</feature>
<evidence type="ECO:0000256" key="4">
    <source>
        <dbReference type="ARBA" id="ARBA00023002"/>
    </source>
</evidence>
<gene>
    <name evidence="9" type="ORF">SAMN05660686_04886</name>
</gene>
<proteinExistence type="inferred from homology"/>
<keyword evidence="5" id="KW-1015">Disulfide bond</keyword>
<accession>A0A8G2BMM4</accession>
<keyword evidence="9" id="KW-0413">Isomerase</keyword>
<dbReference type="PROSITE" id="PS51352">
    <property type="entry name" value="THIOREDOXIN_2"/>
    <property type="match status" value="1"/>
</dbReference>
<dbReference type="GO" id="GO:0016853">
    <property type="term" value="F:isomerase activity"/>
    <property type="evidence" value="ECO:0007669"/>
    <property type="project" value="UniProtKB-KW"/>
</dbReference>
<name>A0A8G2BMM4_9PROT</name>
<comment type="function">
    <text evidence="1">May be required for disulfide bond formation in some proteins.</text>
</comment>
<dbReference type="Pfam" id="PF13462">
    <property type="entry name" value="Thioredoxin_4"/>
    <property type="match status" value="1"/>
</dbReference>
<dbReference type="PANTHER" id="PTHR13887">
    <property type="entry name" value="GLUTATHIONE S-TRANSFERASE KAPPA"/>
    <property type="match status" value="1"/>
</dbReference>
<protein>
    <submittedName>
        <fullName evidence="9">Protein-disulfide isomerase</fullName>
    </submittedName>
</protein>
<keyword evidence="3 7" id="KW-0732">Signal</keyword>
<dbReference type="InterPro" id="IPR036249">
    <property type="entry name" value="Thioredoxin-like_sf"/>
</dbReference>
<evidence type="ECO:0000313" key="10">
    <source>
        <dbReference type="Proteomes" id="UP000198615"/>
    </source>
</evidence>
<dbReference type="GO" id="GO:0016491">
    <property type="term" value="F:oxidoreductase activity"/>
    <property type="evidence" value="ECO:0007669"/>
    <property type="project" value="UniProtKB-KW"/>
</dbReference>
<dbReference type="RefSeq" id="WP_028793127.1">
    <property type="nucleotide sequence ID" value="NZ_FNBW01000024.1"/>
</dbReference>
<dbReference type="SUPFAM" id="SSF52833">
    <property type="entry name" value="Thioredoxin-like"/>
    <property type="match status" value="1"/>
</dbReference>
<dbReference type="AlphaFoldDB" id="A0A8G2BMM4"/>
<evidence type="ECO:0000256" key="6">
    <source>
        <dbReference type="ARBA" id="ARBA00023284"/>
    </source>
</evidence>
<feature type="signal peptide" evidence="7">
    <location>
        <begin position="1"/>
        <end position="21"/>
    </location>
</feature>
<evidence type="ECO:0000256" key="2">
    <source>
        <dbReference type="ARBA" id="ARBA00005791"/>
    </source>
</evidence>
<dbReference type="Gene3D" id="3.40.30.10">
    <property type="entry name" value="Glutaredoxin"/>
    <property type="match status" value="1"/>
</dbReference>
<reference evidence="9 10" key="1">
    <citation type="submission" date="2016-10" db="EMBL/GenBank/DDBJ databases">
        <authorList>
            <person name="Varghese N."/>
            <person name="Submissions S."/>
        </authorList>
    </citation>
    <scope>NUCLEOTIDE SEQUENCE [LARGE SCALE GENOMIC DNA]</scope>
    <source>
        <strain evidence="9 10">DSM 18839</strain>
    </source>
</reference>
<keyword evidence="10" id="KW-1185">Reference proteome</keyword>
<dbReference type="OrthoDB" id="9780340at2"/>
<comment type="caution">
    <text evidence="9">The sequence shown here is derived from an EMBL/GenBank/DDBJ whole genome shotgun (WGS) entry which is preliminary data.</text>
</comment>
<evidence type="ECO:0000256" key="5">
    <source>
        <dbReference type="ARBA" id="ARBA00023157"/>
    </source>
</evidence>
<evidence type="ECO:0000256" key="7">
    <source>
        <dbReference type="SAM" id="SignalP"/>
    </source>
</evidence>
<evidence type="ECO:0000259" key="8">
    <source>
        <dbReference type="PROSITE" id="PS51352"/>
    </source>
</evidence>
<evidence type="ECO:0000256" key="3">
    <source>
        <dbReference type="ARBA" id="ARBA00022729"/>
    </source>
</evidence>
<feature type="domain" description="Thioredoxin" evidence="8">
    <location>
        <begin position="26"/>
        <end position="215"/>
    </location>
</feature>
<dbReference type="PANTHER" id="PTHR13887:SF14">
    <property type="entry name" value="DISULFIDE BOND FORMATION PROTEIN D"/>
    <property type="match status" value="1"/>
</dbReference>
<dbReference type="Proteomes" id="UP000198615">
    <property type="component" value="Unassembled WGS sequence"/>
</dbReference>
<organism evidence="9 10">
    <name type="scientific">Thalassobaculum litoreum DSM 18839</name>
    <dbReference type="NCBI Taxonomy" id="1123362"/>
    <lineage>
        <taxon>Bacteria</taxon>
        <taxon>Pseudomonadati</taxon>
        <taxon>Pseudomonadota</taxon>
        <taxon>Alphaproteobacteria</taxon>
        <taxon>Rhodospirillales</taxon>
        <taxon>Thalassobaculaceae</taxon>
        <taxon>Thalassobaculum</taxon>
    </lineage>
</organism>
<evidence type="ECO:0000313" key="9">
    <source>
        <dbReference type="EMBL" id="SDG57017.1"/>
    </source>
</evidence>
<dbReference type="InterPro" id="IPR013766">
    <property type="entry name" value="Thioredoxin_domain"/>
</dbReference>
<comment type="similarity">
    <text evidence="2">Belongs to the thioredoxin family. DsbA subfamily.</text>
</comment>